<protein>
    <submittedName>
        <fullName evidence="1">Uncharacterized protein</fullName>
    </submittedName>
</protein>
<keyword evidence="2" id="KW-1185">Reference proteome</keyword>
<name>A0ACC2W7J1_9TREE</name>
<reference evidence="1" key="1">
    <citation type="submission" date="2023-04" db="EMBL/GenBank/DDBJ databases">
        <title>Draft Genome sequencing of Naganishia species isolated from polar environments using Oxford Nanopore Technology.</title>
        <authorList>
            <person name="Leo P."/>
            <person name="Venkateswaran K."/>
        </authorList>
    </citation>
    <scope>NUCLEOTIDE SEQUENCE</scope>
    <source>
        <strain evidence="1">MNA-CCFEE 5423</strain>
    </source>
</reference>
<dbReference type="EMBL" id="JASBWT010000002">
    <property type="protein sequence ID" value="KAJ9107724.1"/>
    <property type="molecule type" value="Genomic_DNA"/>
</dbReference>
<accession>A0ACC2W7J1</accession>
<comment type="caution">
    <text evidence="1">The sequence shown here is derived from an EMBL/GenBank/DDBJ whole genome shotgun (WGS) entry which is preliminary data.</text>
</comment>
<evidence type="ECO:0000313" key="1">
    <source>
        <dbReference type="EMBL" id="KAJ9107724.1"/>
    </source>
</evidence>
<gene>
    <name evidence="1" type="ORF">QFC21_001184</name>
</gene>
<organism evidence="1 2">
    <name type="scientific">Naganishia friedmannii</name>
    <dbReference type="NCBI Taxonomy" id="89922"/>
    <lineage>
        <taxon>Eukaryota</taxon>
        <taxon>Fungi</taxon>
        <taxon>Dikarya</taxon>
        <taxon>Basidiomycota</taxon>
        <taxon>Agaricomycotina</taxon>
        <taxon>Tremellomycetes</taxon>
        <taxon>Filobasidiales</taxon>
        <taxon>Filobasidiaceae</taxon>
        <taxon>Naganishia</taxon>
    </lineage>
</organism>
<dbReference type="Proteomes" id="UP001227268">
    <property type="component" value="Unassembled WGS sequence"/>
</dbReference>
<proteinExistence type="predicted"/>
<evidence type="ECO:0000313" key="2">
    <source>
        <dbReference type="Proteomes" id="UP001227268"/>
    </source>
</evidence>
<sequence length="1978" mass="219826">MDTLFRKRGSASKSRVSLNEDVFDSPALPAEPLKASAYSDAPPGQVPNSGPSKSSSYSPATPNTRSRTSQGRDSSASLDKQRISAPNTNQRLRHDEEGRGTAEIIFTDEPAGVDAGGHVIGGNKLPRTQTMSTLGSVGSGSVRRQTSIASRLEVLPESGSAHLTSPPAPSGAPPFPALAQAPTITRRGSSGSIQSMDLSQQQGISMRHRYPVYNPSSSPMNSTTSIPATFRSDRPLLERHETSDSASIRSARSGHGYPVKRAGPESDRFWVTQPPDEVIEEAFKRLMEQRMDDSRQVTGKGTAAGANSPRKEGQASLSSSRGATPLNAPGTPQSQIEGFAFPLSAPVTQQQDRPNVADDIRLDLERKKVEMSSWPVARKWPLVEADLRQAWDRERKRYLQQRDDIHRQSGSAIKESSTRKMFNKAMGRLGGTGGSSVTGEERKGFLRNSKDIGTKLPDTGEAYVRLLSTMTCGVQDFQKLFQFLKSEEKDKLREFINMGGTKWLCAYLTQCSHQLQRAALDLANKEKNIALEQKILQCYDRLLRSADGVREACENTEMVIRPIIQVLSSPSLGNSEEAAVILSVLAMRVPVGNEAVYREFELVPKGKKASLDSGRFSQWFASLSQRLSERGRLGTMVGAGQSARDINQIERKGEGAFTSYCRGHLMFINILLCFEDRKGDPFPALPVRISRRMEMQRCNLSDVIDRLSVFQSQDAQLEEELEKFHDREAIDKEEEIMDQDRQLLQDLDDPVELCQTIVTQLGESRARNFFLSSLRQTLLMTTKRDPDQRIRYFQVINELVQGIVLDQEPGYDRDITDLMNIPIQRVFGRYEEADKVEQAERQIQERNLQILRLERERDKLKSELDGVEGGLINQLKREKLDLEGKLRTSRGVSEGLQHDLNKLKKDYEERIHDLEATVDELERRIMELLAMLKQSQNLDDIINQKSSHGYNRKELYAELEKESDRYYARQQLEGRTGPGIAASRRIASMRLLSSREATRALDSSSSESEDNGEGEDQGDVKEDAFEDADAESGHIMFADRAALAQGQKRALQQKNKGRKEVVSTSQFVDAEDDKVRAHEARAMLASGESASPLNRNKGALPRSARSRNFPGDTHTSPVSRASRLGPPIGSKSPARYGSIGKDNGYSSIMTELGKYQNGIRRSVSAPANIDDDVDTSSNVSESRTSGFSVLTQGTAATSTGMSRQHSKESQVASISEQLASKIKAMNKAKNPESDTSPSPKMLPTLTEDKEMTEDYMLNDEGNSGRSSPPPPPPPPAPPMPAYLRGTFSDDDVPPPPPPPPPLPGIVLSSAGGTGSSSQPGPRRPAFLAGITSGMKLRQAGSLSNNELMPPPPPPIMRRSSKRYSKAQFPLPDKRKEVAFKASKKMKTLQWEKVGQGKLDKTLWARPDEEQAQEEVAEKLKMVDVWSEMEDEFKAREAAMDAVSKRQKEELKSVLDPSVRKRVEILMARTKGIEPEEMCDRIVAFDKQLCDHTFLSELGPVLPTPQQVSLLKQQSADTPEELQLIHPADRLMIRLIKIPHLADRLKGMLYMINFEETSTLMEGAVDLLQTACDDLRNANKFKDLLNVILMMGNFMNGSNYGGGAYGFKIGSINRLVDTKSSNGLNLLHFLERTISQHFPDILEFRSELEKPAEAYRVSYEDISSGTKELQIGLAKIKRDLEDRFGDITDGYVRRMYPFATDSEERILALKDRVLAAGRSFNEVKMYYGEGDDRFDPTSETEVFGRPTSLEFFGIFKTFVTSWDLCRAQNRAREDARLATEKRQLAERNRTQALSPQVTGASDQSSIMDDLHARLRMHGTPRAKRHERRRADLPRAPTFGSLDLGDMSLDAYATATRNLLKDLRLDGGGVEDTTEVPTYRRAGRRSNPPTALTDELFLMAAQGMETPTRENTQVEEEMDEEGDKRDFTSDDPENDKDVAGETKDQPDMLGLVMSGQQSAEHTTGAEGASAPIPDGSHDNT</sequence>